<evidence type="ECO:0000256" key="1">
    <source>
        <dbReference type="ARBA" id="ARBA00004370"/>
    </source>
</evidence>
<dbReference type="InterPro" id="IPR043130">
    <property type="entry name" value="CDP-OH_PTrfase_TM_dom"/>
</dbReference>
<reference evidence="7" key="1">
    <citation type="submission" date="2023-04" db="EMBL/GenBank/DDBJ databases">
        <title>Ambrosiozyma monospora NBRC 1965.</title>
        <authorList>
            <person name="Ichikawa N."/>
            <person name="Sato H."/>
            <person name="Tonouchi N."/>
        </authorList>
    </citation>
    <scope>NUCLEOTIDE SEQUENCE</scope>
    <source>
        <strain evidence="7">NBRC 1965</strain>
    </source>
</reference>
<evidence type="ECO:0000256" key="2">
    <source>
        <dbReference type="ARBA" id="ARBA00010441"/>
    </source>
</evidence>
<keyword evidence="3 5" id="KW-0808">Transferase</keyword>
<keyword evidence="6" id="KW-0812">Transmembrane</keyword>
<sequence>MGYFLPDENLKYQSEDRSLLTKYFLKKFWVKFETIFPVWMAPNMVTLSGLIFIIISDLLVFYYDPDFNVASPKWCYFAYALSLFLYQTFDACDGIHARRTQQSGPLGELFDHCIDAINTTLSIFLFASSAGLGKSWLLIASQFATLMNFYLSTWEEFYTHKLFLSEFSGPVEGIFMLMTLFIATGLTDTQTVWKNEIFGYSYTFYLCTFGGVFLFFNIYSAKRNVDQYLSKTGQKHNLIKTLSPFFLYYGCVYLLLFLHNDIVYTYATQMMLSIGSTIAFTVGRIIVAHLTKQDFPMFNFPMLTPIFQIVFISLLTQVFSFDYDEALKLVVYSGMGLTFGIHACFIIDIIHSITKYLDIYALTIKHQKVF</sequence>
<dbReference type="AlphaFoldDB" id="A0A9W6Z2H5"/>
<feature type="transmembrane region" description="Helical" evidence="6">
    <location>
        <begin position="76"/>
        <end position="97"/>
    </location>
</feature>
<dbReference type="PROSITE" id="PS00379">
    <property type="entry name" value="CDP_ALCOHOL_P_TRANSF"/>
    <property type="match status" value="1"/>
</dbReference>
<name>A0A9W6Z2H5_AMBMO</name>
<dbReference type="EMBL" id="BSXU01003877">
    <property type="protein sequence ID" value="GMG40513.1"/>
    <property type="molecule type" value="Genomic_DNA"/>
</dbReference>
<accession>A0A9W6Z2H5</accession>
<feature type="transmembrane region" description="Helical" evidence="6">
    <location>
        <begin position="197"/>
        <end position="218"/>
    </location>
</feature>
<dbReference type="GO" id="GO:0016780">
    <property type="term" value="F:phosphotransferase activity, for other substituted phosphate groups"/>
    <property type="evidence" value="ECO:0007669"/>
    <property type="project" value="InterPro"/>
</dbReference>
<feature type="transmembrane region" description="Helical" evidence="6">
    <location>
        <begin position="329"/>
        <end position="350"/>
    </location>
</feature>
<organism evidence="7 8">
    <name type="scientific">Ambrosiozyma monospora</name>
    <name type="common">Yeast</name>
    <name type="synonym">Endomycopsis monosporus</name>
    <dbReference type="NCBI Taxonomy" id="43982"/>
    <lineage>
        <taxon>Eukaryota</taxon>
        <taxon>Fungi</taxon>
        <taxon>Dikarya</taxon>
        <taxon>Ascomycota</taxon>
        <taxon>Saccharomycotina</taxon>
        <taxon>Pichiomycetes</taxon>
        <taxon>Pichiales</taxon>
        <taxon>Pichiaceae</taxon>
        <taxon>Ambrosiozyma</taxon>
    </lineage>
</organism>
<evidence type="ECO:0000313" key="8">
    <source>
        <dbReference type="Proteomes" id="UP001165063"/>
    </source>
</evidence>
<proteinExistence type="inferred from homology"/>
<keyword evidence="4 6" id="KW-0472">Membrane</keyword>
<evidence type="ECO:0000256" key="4">
    <source>
        <dbReference type="ARBA" id="ARBA00023136"/>
    </source>
</evidence>
<evidence type="ECO:0000256" key="3">
    <source>
        <dbReference type="ARBA" id="ARBA00022679"/>
    </source>
</evidence>
<keyword evidence="6" id="KW-1133">Transmembrane helix</keyword>
<keyword evidence="8" id="KW-1185">Reference proteome</keyword>
<evidence type="ECO:0000313" key="7">
    <source>
        <dbReference type="EMBL" id="GMG40513.1"/>
    </source>
</evidence>
<dbReference type="PIRSF" id="PIRSF015665">
    <property type="entry name" value="CHOPT"/>
    <property type="match status" value="1"/>
</dbReference>
<protein>
    <submittedName>
        <fullName evidence="7">Unnamed protein product</fullName>
    </submittedName>
</protein>
<gene>
    <name evidence="7" type="ORF">Amon01_000625300</name>
</gene>
<feature type="transmembrane region" description="Helical" evidence="6">
    <location>
        <begin position="270"/>
        <end position="290"/>
    </location>
</feature>
<dbReference type="Proteomes" id="UP001165063">
    <property type="component" value="Unassembled WGS sequence"/>
</dbReference>
<comment type="similarity">
    <text evidence="2 5">Belongs to the CDP-alcohol phosphatidyltransferase class-I family.</text>
</comment>
<dbReference type="PANTHER" id="PTHR10414">
    <property type="entry name" value="ETHANOLAMINEPHOSPHOTRANSFERASE"/>
    <property type="match status" value="1"/>
</dbReference>
<feature type="transmembrane region" description="Helical" evidence="6">
    <location>
        <begin position="163"/>
        <end position="185"/>
    </location>
</feature>
<dbReference type="InterPro" id="IPR000462">
    <property type="entry name" value="CDP-OH_P_trans"/>
</dbReference>
<dbReference type="PANTHER" id="PTHR10414:SF37">
    <property type="entry name" value="BB IN A BOXCAR, ISOFORM C"/>
    <property type="match status" value="1"/>
</dbReference>
<dbReference type="InterPro" id="IPR014472">
    <property type="entry name" value="CHOPT"/>
</dbReference>
<evidence type="ECO:0000256" key="6">
    <source>
        <dbReference type="SAM" id="Phobius"/>
    </source>
</evidence>
<evidence type="ECO:0000256" key="5">
    <source>
        <dbReference type="RuleBase" id="RU003750"/>
    </source>
</evidence>
<comment type="caution">
    <text evidence="7">The sequence shown here is derived from an EMBL/GenBank/DDBJ whole genome shotgun (WGS) entry which is preliminary data.</text>
</comment>
<dbReference type="OrthoDB" id="196717at2759"/>
<dbReference type="Gene3D" id="1.20.120.1760">
    <property type="match status" value="1"/>
</dbReference>
<dbReference type="GO" id="GO:0016020">
    <property type="term" value="C:membrane"/>
    <property type="evidence" value="ECO:0007669"/>
    <property type="project" value="UniProtKB-SubCell"/>
</dbReference>
<dbReference type="GO" id="GO:0008654">
    <property type="term" value="P:phospholipid biosynthetic process"/>
    <property type="evidence" value="ECO:0007669"/>
    <property type="project" value="InterPro"/>
</dbReference>
<feature type="transmembrane region" description="Helical" evidence="6">
    <location>
        <begin position="302"/>
        <end position="323"/>
    </location>
</feature>
<comment type="subcellular location">
    <subcellularLocation>
        <location evidence="1">Membrane</location>
    </subcellularLocation>
</comment>
<dbReference type="Pfam" id="PF01066">
    <property type="entry name" value="CDP-OH_P_transf"/>
    <property type="match status" value="1"/>
</dbReference>
<feature type="transmembrane region" description="Helical" evidence="6">
    <location>
        <begin position="238"/>
        <end position="258"/>
    </location>
</feature>
<dbReference type="InterPro" id="IPR048254">
    <property type="entry name" value="CDP_ALCOHOL_P_TRANSF_CS"/>
</dbReference>
<feature type="transmembrane region" description="Helical" evidence="6">
    <location>
        <begin position="35"/>
        <end position="56"/>
    </location>
</feature>